<feature type="region of interest" description="Disordered" evidence="1">
    <location>
        <begin position="100"/>
        <end position="126"/>
    </location>
</feature>
<protein>
    <submittedName>
        <fullName evidence="3">Uncharacterized protein</fullName>
    </submittedName>
</protein>
<feature type="transmembrane region" description="Helical" evidence="2">
    <location>
        <begin position="39"/>
        <end position="59"/>
    </location>
</feature>
<keyword evidence="4" id="KW-1185">Reference proteome</keyword>
<keyword evidence="2" id="KW-1133">Transmembrane helix</keyword>
<accession>A0A7Z2G5K3</accession>
<evidence type="ECO:0000313" key="4">
    <source>
        <dbReference type="Proteomes" id="UP000434209"/>
    </source>
</evidence>
<gene>
    <name evidence="3" type="ORF">FAZ97_11395</name>
</gene>
<feature type="transmembrane region" description="Helical" evidence="2">
    <location>
        <begin position="7"/>
        <end position="27"/>
    </location>
</feature>
<dbReference type="Proteomes" id="UP000434209">
    <property type="component" value="Chromosome 1"/>
</dbReference>
<dbReference type="AlphaFoldDB" id="A0A7Z2G5K3"/>
<evidence type="ECO:0000313" key="3">
    <source>
        <dbReference type="EMBL" id="QGZ55466.1"/>
    </source>
</evidence>
<name>A0A7Z2G5K3_9BURK</name>
<keyword evidence="2" id="KW-0472">Membrane</keyword>
<reference evidence="3 4" key="1">
    <citation type="submission" date="2019-12" db="EMBL/GenBank/DDBJ databases">
        <title>Paraburkholderia acidiphila 7Q-K02 sp. nov and Paraburkholderia acidisoli DHF22 sp. nov., two strains isolated from forest soil.</title>
        <authorList>
            <person name="Gao Z."/>
            <person name="Qiu L."/>
        </authorList>
    </citation>
    <scope>NUCLEOTIDE SEQUENCE [LARGE SCALE GENOMIC DNA]</scope>
    <source>
        <strain evidence="3 4">7Q-K02</strain>
    </source>
</reference>
<dbReference type="KEGG" id="pacp:FAZ97_11395"/>
<keyword evidence="2" id="KW-0812">Transmembrane</keyword>
<dbReference type="RefSeq" id="WP_158758522.1">
    <property type="nucleotide sequence ID" value="NZ_CP046909.1"/>
</dbReference>
<evidence type="ECO:0000256" key="1">
    <source>
        <dbReference type="SAM" id="MobiDB-lite"/>
    </source>
</evidence>
<proteinExistence type="predicted"/>
<dbReference type="EMBL" id="CP046909">
    <property type="protein sequence ID" value="QGZ55466.1"/>
    <property type="molecule type" value="Genomic_DNA"/>
</dbReference>
<evidence type="ECO:0000256" key="2">
    <source>
        <dbReference type="SAM" id="Phobius"/>
    </source>
</evidence>
<feature type="compositionally biased region" description="Polar residues" evidence="1">
    <location>
        <begin position="114"/>
        <end position="126"/>
    </location>
</feature>
<sequence>MVNFICFLLWNLALLFAVRVGCWLIVCARPDLTLHGTRIFVGLMAIALAFDTAVTFLVFADAGGPWQAHNPSETYPERAFAYALAALLALLIARHARRQEARKTRDGQPAAQAIETSPYSKSTLPM</sequence>
<feature type="transmembrane region" description="Helical" evidence="2">
    <location>
        <begin position="79"/>
        <end position="96"/>
    </location>
</feature>
<organism evidence="3 4">
    <name type="scientific">Paraburkholderia acidiphila</name>
    <dbReference type="NCBI Taxonomy" id="2571747"/>
    <lineage>
        <taxon>Bacteria</taxon>
        <taxon>Pseudomonadati</taxon>
        <taxon>Pseudomonadota</taxon>
        <taxon>Betaproteobacteria</taxon>
        <taxon>Burkholderiales</taxon>
        <taxon>Burkholderiaceae</taxon>
        <taxon>Paraburkholderia</taxon>
    </lineage>
</organism>
<dbReference type="OrthoDB" id="9007851at2"/>